<dbReference type="InterPro" id="IPR001000">
    <property type="entry name" value="GH10_dom"/>
</dbReference>
<keyword evidence="9 11" id="KW-0326">Glycosidase</keyword>
<dbReference type="RefSeq" id="XP_001905569.1">
    <property type="nucleotide sequence ID" value="XM_001905534.1"/>
</dbReference>
<evidence type="ECO:0000256" key="12">
    <source>
        <dbReference type="SAM" id="SignalP"/>
    </source>
</evidence>
<dbReference type="EC" id="3.2.1.8" evidence="11"/>
<dbReference type="VEuPathDB" id="FungiDB:PODANS_5_10290"/>
<comment type="similarity">
    <text evidence="4 11">Belongs to the glycosyl hydrolase 10 (cellulase F) family.</text>
</comment>
<dbReference type="InterPro" id="IPR044846">
    <property type="entry name" value="GH10"/>
</dbReference>
<comment type="subcellular location">
    <subcellularLocation>
        <location evidence="2">Secreted</location>
    </subcellularLocation>
</comment>
<proteinExistence type="inferred from homology"/>
<dbReference type="KEGG" id="pan:PODANSg2595"/>
<sequence>MRFLPSVALALGGFVTANPVPVDHEAVEYVPVSLPLTCRENLTSAATGSSTVNEFGSITPENAQKWDATEPNRGQFNWGAADQHMNWARQNGKHVRCHTLVWYSQLPGWVSNSRFNNATLIQVMTNHINQVMGRYRGQCNHWDVDGTYRDNVFLRTIGEAYIPMAFRIAAAADPSAKLYYNDYNLEYLGPKVEGAARIVRLCYNLEYLGPKVEGAARIVRLCQQYGVRIDGVGYQGHLVTESTPTQSTPTPSEADLTAALKITADLGVDVAYTEIDIRMRTPSNAQKLQALADAYGRVARSCMNVPRCVGMTIWVRPLDMTSLVLQLLTVRNRASVTGTRGFPRLSRVKVTRFFGTTTIKRRRRTTLSCGVFLGSKFDLG</sequence>
<evidence type="ECO:0000256" key="11">
    <source>
        <dbReference type="RuleBase" id="RU361174"/>
    </source>
</evidence>
<dbReference type="EMBL" id="CU633876">
    <property type="protein sequence ID" value="CAP65811.1"/>
    <property type="molecule type" value="Genomic_DNA"/>
</dbReference>
<gene>
    <name evidence="14" type="ORF">PODANS_5_10290</name>
</gene>
<dbReference type="Pfam" id="PF00331">
    <property type="entry name" value="Glyco_hydro_10"/>
    <property type="match status" value="1"/>
</dbReference>
<evidence type="ECO:0000256" key="2">
    <source>
        <dbReference type="ARBA" id="ARBA00004613"/>
    </source>
</evidence>
<feature type="domain" description="GH10" evidence="13">
    <location>
        <begin position="36"/>
        <end position="353"/>
    </location>
</feature>
<evidence type="ECO:0000256" key="10">
    <source>
        <dbReference type="ARBA" id="ARBA00023326"/>
    </source>
</evidence>
<dbReference type="HOGENOM" id="CLU_020161_1_0_1"/>
<dbReference type="PANTHER" id="PTHR31490:SF35">
    <property type="entry name" value="ENDO-1,4-BETA-XYLANASE"/>
    <property type="match status" value="1"/>
</dbReference>
<dbReference type="SMART" id="SM00633">
    <property type="entry name" value="Glyco_10"/>
    <property type="match status" value="1"/>
</dbReference>
<dbReference type="GO" id="GO:0005576">
    <property type="term" value="C:extracellular region"/>
    <property type="evidence" value="ECO:0007669"/>
    <property type="project" value="UniProtKB-SubCell"/>
</dbReference>
<name>B2APG8_PODAN</name>
<evidence type="ECO:0000256" key="1">
    <source>
        <dbReference type="ARBA" id="ARBA00000681"/>
    </source>
</evidence>
<evidence type="ECO:0000313" key="14">
    <source>
        <dbReference type="EMBL" id="CAP65811.1"/>
    </source>
</evidence>
<keyword evidence="7 11" id="KW-0378">Hydrolase</keyword>
<dbReference type="Gene3D" id="3.20.20.80">
    <property type="entry name" value="Glycosidases"/>
    <property type="match status" value="1"/>
</dbReference>
<reference evidence="14" key="2">
    <citation type="submission" date="2008-07" db="EMBL/GenBank/DDBJ databases">
        <authorList>
            <person name="Genoscope - CEA"/>
        </authorList>
    </citation>
    <scope>NUCLEOTIDE SEQUENCE</scope>
    <source>
        <strain evidence="14">S mat+</strain>
    </source>
</reference>
<feature type="signal peptide" evidence="12">
    <location>
        <begin position="1"/>
        <end position="17"/>
    </location>
</feature>
<dbReference type="OrthoDB" id="3055998at2759"/>
<dbReference type="CAZy" id="GH10">
    <property type="family name" value="Glycoside Hydrolase Family 10"/>
</dbReference>
<dbReference type="SUPFAM" id="SSF51445">
    <property type="entry name" value="(Trans)glycosidases"/>
    <property type="match status" value="1"/>
</dbReference>
<keyword evidence="10 11" id="KW-0624">Polysaccharide degradation</keyword>
<dbReference type="AlphaFoldDB" id="B2APG8"/>
<keyword evidence="5" id="KW-0964">Secreted</keyword>
<dbReference type="PROSITE" id="PS51760">
    <property type="entry name" value="GH10_2"/>
    <property type="match status" value="1"/>
</dbReference>
<keyword evidence="8 11" id="KW-0119">Carbohydrate metabolism</keyword>
<dbReference type="GeneID" id="6189796"/>
<evidence type="ECO:0000256" key="8">
    <source>
        <dbReference type="ARBA" id="ARBA00023277"/>
    </source>
</evidence>
<evidence type="ECO:0000256" key="6">
    <source>
        <dbReference type="ARBA" id="ARBA00022651"/>
    </source>
</evidence>
<evidence type="ECO:0000256" key="7">
    <source>
        <dbReference type="ARBA" id="ARBA00022801"/>
    </source>
</evidence>
<accession>B2APG8</accession>
<evidence type="ECO:0000256" key="9">
    <source>
        <dbReference type="ARBA" id="ARBA00023295"/>
    </source>
</evidence>
<evidence type="ECO:0000256" key="5">
    <source>
        <dbReference type="ARBA" id="ARBA00022525"/>
    </source>
</evidence>
<keyword evidence="6" id="KW-0858">Xylan degradation</keyword>
<comment type="pathway">
    <text evidence="3">Glycan degradation; xylan degradation.</text>
</comment>
<evidence type="ECO:0000259" key="13">
    <source>
        <dbReference type="PROSITE" id="PS51760"/>
    </source>
</evidence>
<feature type="chain" id="PRO_5002775362" description="Beta-xylanase" evidence="12">
    <location>
        <begin position="18"/>
        <end position="380"/>
    </location>
</feature>
<protein>
    <recommendedName>
        <fullName evidence="11">Beta-xylanase</fullName>
        <ecNumber evidence="11">3.2.1.8</ecNumber>
    </recommendedName>
</protein>
<evidence type="ECO:0000256" key="4">
    <source>
        <dbReference type="ARBA" id="ARBA00007495"/>
    </source>
</evidence>
<organism evidence="14">
    <name type="scientific">Podospora anserina (strain S / ATCC MYA-4624 / DSM 980 / FGSC 10383)</name>
    <name type="common">Pleurage anserina</name>
    <dbReference type="NCBI Taxonomy" id="515849"/>
    <lineage>
        <taxon>Eukaryota</taxon>
        <taxon>Fungi</taxon>
        <taxon>Dikarya</taxon>
        <taxon>Ascomycota</taxon>
        <taxon>Pezizomycotina</taxon>
        <taxon>Sordariomycetes</taxon>
        <taxon>Sordariomycetidae</taxon>
        <taxon>Sordariales</taxon>
        <taxon>Podosporaceae</taxon>
        <taxon>Podospora</taxon>
        <taxon>Podospora anserina</taxon>
    </lineage>
</organism>
<dbReference type="GO" id="GO:0045493">
    <property type="term" value="P:xylan catabolic process"/>
    <property type="evidence" value="ECO:0007669"/>
    <property type="project" value="UniProtKB-KW"/>
</dbReference>
<keyword evidence="12" id="KW-0732">Signal</keyword>
<dbReference type="GO" id="GO:0031176">
    <property type="term" value="F:endo-1,4-beta-xylanase activity"/>
    <property type="evidence" value="ECO:0007669"/>
    <property type="project" value="UniProtKB-EC"/>
</dbReference>
<evidence type="ECO:0000256" key="3">
    <source>
        <dbReference type="ARBA" id="ARBA00004851"/>
    </source>
</evidence>
<dbReference type="PRINTS" id="PR00134">
    <property type="entry name" value="GLHYDRLASE10"/>
</dbReference>
<dbReference type="PANTHER" id="PTHR31490">
    <property type="entry name" value="GLYCOSYL HYDROLASE"/>
    <property type="match status" value="1"/>
</dbReference>
<dbReference type="InterPro" id="IPR017853">
    <property type="entry name" value="GH"/>
</dbReference>
<comment type="catalytic activity">
    <reaction evidence="1 11">
        <text>Endohydrolysis of (1-&gt;4)-beta-D-xylosidic linkages in xylans.</text>
        <dbReference type="EC" id="3.2.1.8"/>
    </reaction>
</comment>
<reference evidence="14" key="1">
    <citation type="journal article" date="2008" name="Genome Biol.">
        <title>The genome sequence of the model ascomycete fungus Podospora anserina.</title>
        <authorList>
            <person name="Espagne E."/>
            <person name="Lespinet O."/>
            <person name="Malagnac F."/>
            <person name="Da Silva C."/>
            <person name="Jaillon O."/>
            <person name="Porcel B.M."/>
            <person name="Couloux A."/>
            <person name="Aury J.-M."/>
            <person name="Segurens B."/>
            <person name="Poulain J."/>
            <person name="Anthouard V."/>
            <person name="Grossetete S."/>
            <person name="Khalili H."/>
            <person name="Coppin E."/>
            <person name="Dequard-Chablat M."/>
            <person name="Picard M."/>
            <person name="Contamine V."/>
            <person name="Arnaise S."/>
            <person name="Bourdais A."/>
            <person name="Berteaux-Lecellier V."/>
            <person name="Gautheret D."/>
            <person name="de Vries R.P."/>
            <person name="Battaglia E."/>
            <person name="Coutinho P.M."/>
            <person name="Danchin E.G.J."/>
            <person name="Henrissat B."/>
            <person name="El Khoury R."/>
            <person name="Sainsard-Chanet A."/>
            <person name="Boivin A."/>
            <person name="Pinan-Lucarre B."/>
            <person name="Sellem C.H."/>
            <person name="Debuchy R."/>
            <person name="Wincker P."/>
            <person name="Weissenbach J."/>
            <person name="Silar P."/>
        </authorList>
    </citation>
    <scope>NUCLEOTIDE SEQUENCE [LARGE SCALE GENOMIC DNA]</scope>
    <source>
        <strain evidence="14">S mat+</strain>
    </source>
</reference>